<feature type="region of interest" description="Disordered" evidence="1">
    <location>
        <begin position="59"/>
        <end position="82"/>
    </location>
</feature>
<dbReference type="RefSeq" id="WP_015758147.1">
    <property type="nucleotide sequence ID" value="NC_013216.1"/>
</dbReference>
<evidence type="ECO:0000313" key="3">
    <source>
        <dbReference type="Proteomes" id="UP000002217"/>
    </source>
</evidence>
<gene>
    <name evidence="2" type="ordered locus">Dtox_2671</name>
</gene>
<accession>C8W157</accession>
<dbReference type="STRING" id="485916.Dtox_2671"/>
<dbReference type="AlphaFoldDB" id="C8W157"/>
<evidence type="ECO:0000313" key="2">
    <source>
        <dbReference type="EMBL" id="ACV63453.1"/>
    </source>
</evidence>
<reference evidence="2 3" key="1">
    <citation type="journal article" date="2009" name="Stand. Genomic Sci.">
        <title>Complete genome sequence of Desulfotomaculum acetoxidans type strain (5575).</title>
        <authorList>
            <person name="Spring S."/>
            <person name="Lapidus A."/>
            <person name="Schroder M."/>
            <person name="Gleim D."/>
            <person name="Sims D."/>
            <person name="Meincke L."/>
            <person name="Glavina Del Rio T."/>
            <person name="Tice H."/>
            <person name="Copeland A."/>
            <person name="Cheng J.F."/>
            <person name="Lucas S."/>
            <person name="Chen F."/>
            <person name="Nolan M."/>
            <person name="Bruce D."/>
            <person name="Goodwin L."/>
            <person name="Pitluck S."/>
            <person name="Ivanova N."/>
            <person name="Mavromatis K."/>
            <person name="Mikhailova N."/>
            <person name="Pati A."/>
            <person name="Chen A."/>
            <person name="Palaniappan K."/>
            <person name="Land M."/>
            <person name="Hauser L."/>
            <person name="Chang Y.J."/>
            <person name="Jeffries C.D."/>
            <person name="Chain P."/>
            <person name="Saunders E."/>
            <person name="Brettin T."/>
            <person name="Detter J.C."/>
            <person name="Goker M."/>
            <person name="Bristow J."/>
            <person name="Eisen J.A."/>
            <person name="Markowitz V."/>
            <person name="Hugenholtz P."/>
            <person name="Kyrpides N.C."/>
            <person name="Klenk H.P."/>
            <person name="Han C."/>
        </authorList>
    </citation>
    <scope>NUCLEOTIDE SEQUENCE [LARGE SCALE GENOMIC DNA]</scope>
    <source>
        <strain evidence="3">ATCC 49208 / DSM 771 / VKM B-1644</strain>
    </source>
</reference>
<dbReference type="EMBL" id="CP001720">
    <property type="protein sequence ID" value="ACV63453.1"/>
    <property type="molecule type" value="Genomic_DNA"/>
</dbReference>
<dbReference type="KEGG" id="dae:Dtox_2671"/>
<proteinExistence type="predicted"/>
<name>C8W157_DESAS</name>
<sequence>MSEKHTVEMVLKKISELFDDIYQHSGYGEMRLEMRFLKKGQKEVIIHCGKQYRYVLDYPDRRPEKPEPGKSDVLEFPRRESH</sequence>
<protein>
    <submittedName>
        <fullName evidence="2">Uncharacterized protein</fullName>
    </submittedName>
</protein>
<dbReference type="eggNOG" id="ENOG50333XB">
    <property type="taxonomic scope" value="Bacteria"/>
</dbReference>
<evidence type="ECO:0000256" key="1">
    <source>
        <dbReference type="SAM" id="MobiDB-lite"/>
    </source>
</evidence>
<keyword evidence="3" id="KW-1185">Reference proteome</keyword>
<dbReference type="OrthoDB" id="9803747at2"/>
<dbReference type="Proteomes" id="UP000002217">
    <property type="component" value="Chromosome"/>
</dbReference>
<organism evidence="2 3">
    <name type="scientific">Desulfofarcimen acetoxidans (strain ATCC 49208 / DSM 771 / KCTC 5769 / VKM B-1644 / 5575)</name>
    <name type="common">Desulfotomaculum acetoxidans</name>
    <dbReference type="NCBI Taxonomy" id="485916"/>
    <lineage>
        <taxon>Bacteria</taxon>
        <taxon>Bacillati</taxon>
        <taxon>Bacillota</taxon>
        <taxon>Clostridia</taxon>
        <taxon>Eubacteriales</taxon>
        <taxon>Peptococcaceae</taxon>
        <taxon>Desulfofarcimen</taxon>
    </lineage>
</organism>
<dbReference type="HOGENOM" id="CLU_194396_0_0_9"/>